<evidence type="ECO:0000256" key="2">
    <source>
        <dbReference type="ARBA" id="ARBA00013457"/>
    </source>
</evidence>
<dbReference type="RefSeq" id="WP_107585997.1">
    <property type="nucleotide sequence ID" value="NZ_PZJJ01000034.1"/>
</dbReference>
<dbReference type="OrthoDB" id="9778912at2"/>
<keyword evidence="3" id="KW-0285">Flavoprotein</keyword>
<sequence length="322" mass="34571">MITTKITELFQIKYPIIQGGLQGLGKSPLVSAVSEAGGLGLITAGSYENKKEMMEDIERVKNATTAPFGVNIAIGIRRPMDDFVKGAIEAEVPIVFTSGANPEPYMEQLLNAGIKVVHVSPSLKFAKKAEKLGCEAVVILGYEGGGHPGSGDNTSLSLIPRAVEELQIPVIGAGGFSNGKGLLAALALGAEAVQMGTRFAVTKESPLHEKVKERFVSSNEEDTVLVKTSIKKPMRVLKSENSLKLFELEANNKPTVEELLPYINGESYKKLVEKGEINTGIISAGQGVGLIDNIPSVEALFQEIISDYQERLNQLPHISENE</sequence>
<reference evidence="6 7" key="1">
    <citation type="submission" date="2018-03" db="EMBL/GenBank/DDBJ databases">
        <title>Alkalicoccus saliphilus sp. nov., isolated from a mineral pool.</title>
        <authorList>
            <person name="Zhao B."/>
        </authorList>
    </citation>
    <scope>NUCLEOTIDE SEQUENCE [LARGE SCALE GENOMIC DNA]</scope>
    <source>
        <strain evidence="6 7">6AG</strain>
    </source>
</reference>
<proteinExistence type="predicted"/>
<keyword evidence="5" id="KW-0560">Oxidoreductase</keyword>
<evidence type="ECO:0000256" key="3">
    <source>
        <dbReference type="ARBA" id="ARBA00022630"/>
    </source>
</evidence>
<dbReference type="InterPro" id="IPR004136">
    <property type="entry name" value="NMO"/>
</dbReference>
<dbReference type="InterPro" id="IPR013785">
    <property type="entry name" value="Aldolase_TIM"/>
</dbReference>
<dbReference type="PANTHER" id="PTHR32332">
    <property type="entry name" value="2-NITROPROPANE DIOXYGENASE"/>
    <property type="match status" value="1"/>
</dbReference>
<dbReference type="AlphaFoldDB" id="A0A2T4U2Y6"/>
<dbReference type="CDD" id="cd04730">
    <property type="entry name" value="NPD_like"/>
    <property type="match status" value="1"/>
</dbReference>
<organism evidence="6 7">
    <name type="scientific">Alkalicoccus saliphilus</name>
    <dbReference type="NCBI Taxonomy" id="200989"/>
    <lineage>
        <taxon>Bacteria</taxon>
        <taxon>Bacillati</taxon>
        <taxon>Bacillota</taxon>
        <taxon>Bacilli</taxon>
        <taxon>Bacillales</taxon>
        <taxon>Bacillaceae</taxon>
        <taxon>Alkalicoccus</taxon>
    </lineage>
</organism>
<gene>
    <name evidence="6" type="ORF">C6Y45_14730</name>
</gene>
<dbReference type="GO" id="GO:0018580">
    <property type="term" value="F:nitronate monooxygenase activity"/>
    <property type="evidence" value="ECO:0007669"/>
    <property type="project" value="InterPro"/>
</dbReference>
<evidence type="ECO:0000256" key="4">
    <source>
        <dbReference type="ARBA" id="ARBA00022643"/>
    </source>
</evidence>
<evidence type="ECO:0000313" key="6">
    <source>
        <dbReference type="EMBL" id="PTL37761.1"/>
    </source>
</evidence>
<evidence type="ECO:0000256" key="5">
    <source>
        <dbReference type="ARBA" id="ARBA00023002"/>
    </source>
</evidence>
<name>A0A2T4U2Y6_9BACI</name>
<keyword evidence="4" id="KW-0288">FMN</keyword>
<comment type="caution">
    <text evidence="6">The sequence shown here is derived from an EMBL/GenBank/DDBJ whole genome shotgun (WGS) entry which is preliminary data.</text>
</comment>
<keyword evidence="6" id="KW-0503">Monooxygenase</keyword>
<dbReference type="PANTHER" id="PTHR32332:SF20">
    <property type="entry name" value="2-NITROPROPANE DIOXYGENASE-LIKE PROTEIN"/>
    <property type="match status" value="1"/>
</dbReference>
<dbReference type="Gene3D" id="3.20.20.70">
    <property type="entry name" value="Aldolase class I"/>
    <property type="match status" value="1"/>
</dbReference>
<evidence type="ECO:0000313" key="7">
    <source>
        <dbReference type="Proteomes" id="UP000240509"/>
    </source>
</evidence>
<dbReference type="Proteomes" id="UP000240509">
    <property type="component" value="Unassembled WGS sequence"/>
</dbReference>
<dbReference type="SUPFAM" id="SSF51412">
    <property type="entry name" value="Inosine monophosphate dehydrogenase (IMPDH)"/>
    <property type="match status" value="1"/>
</dbReference>
<dbReference type="EMBL" id="PZJJ01000034">
    <property type="protein sequence ID" value="PTL37761.1"/>
    <property type="molecule type" value="Genomic_DNA"/>
</dbReference>
<evidence type="ECO:0000256" key="1">
    <source>
        <dbReference type="ARBA" id="ARBA00003535"/>
    </source>
</evidence>
<comment type="function">
    <text evidence="1">Nitronate monooxygenase that uses molecular oxygen to catalyze the oxidative denitrification of alkyl nitronates. Acts on propionate 3-nitronate (P3N), the presumed physiological substrate. Probably functions in the detoxification of P3N, a metabolic poison produced by plants and fungi as a defense mechanism.</text>
</comment>
<keyword evidence="7" id="KW-1185">Reference proteome</keyword>
<accession>A0A2T4U2Y6</accession>
<protein>
    <recommendedName>
        <fullName evidence="2">Probable nitronate monooxygenase</fullName>
    </recommendedName>
</protein>
<dbReference type="Pfam" id="PF03060">
    <property type="entry name" value="NMO"/>
    <property type="match status" value="2"/>
</dbReference>